<dbReference type="Proteomes" id="UP000231263">
    <property type="component" value="Unassembled WGS sequence"/>
</dbReference>
<dbReference type="CDD" id="cd03221">
    <property type="entry name" value="ABCF_EF-3"/>
    <property type="match status" value="1"/>
</dbReference>
<dbReference type="SUPFAM" id="SSF52540">
    <property type="entry name" value="P-loop containing nucleoside triphosphate hydrolases"/>
    <property type="match status" value="2"/>
</dbReference>
<dbReference type="GO" id="GO:0005524">
    <property type="term" value="F:ATP binding"/>
    <property type="evidence" value="ECO:0007669"/>
    <property type="project" value="UniProtKB-KW"/>
</dbReference>
<organism evidence="6 7">
    <name type="scientific">Candidatus Uhrbacteria bacterium CG_4_9_14_3_um_filter_41_35</name>
    <dbReference type="NCBI Taxonomy" id="1975034"/>
    <lineage>
        <taxon>Bacteria</taxon>
        <taxon>Candidatus Uhriibacteriota</taxon>
    </lineage>
</organism>
<feature type="coiled-coil region" evidence="4">
    <location>
        <begin position="216"/>
        <end position="250"/>
    </location>
</feature>
<gene>
    <name evidence="6" type="ORF">CO173_01660</name>
</gene>
<dbReference type="InterPro" id="IPR050611">
    <property type="entry name" value="ABCF"/>
</dbReference>
<dbReference type="GO" id="GO:0016887">
    <property type="term" value="F:ATP hydrolysis activity"/>
    <property type="evidence" value="ECO:0007669"/>
    <property type="project" value="InterPro"/>
</dbReference>
<sequence length="488" mass="55155">MSEHGDVILRFDEVNFGYTEKKLLMEEASFSVRENMKLTLMGQNGAGKSTIFKMITGDLEPLKGKIHIKNGTTIGISKQVMDRKYAEMSVYQYFETAFVDVPRNLPKLIDDVLEVVNYQVPLDMVVKNLSGGQQARLLLAHALISKPDILLLDEPTNNLDDEGIGHLISFLMMYEKTVMVISHDADFLNTFTDGVVYLDAMTKEIDQYVGDYYDVSEKIAKRVEAEQRKNAQLKKEIQEKKDKVNFFAHKGGKMRKLASKLRDDIESAEASKVFVKEDDKTISSFIIPALEYTKPVVTISSVGIWVNHEQVQKKVNIELRRRSRLIVKGPNGIGKTTLLERLANRQEAGAVIPADVTVGYYRQDFSGLDFSQKAFDSLLEVMESGNNETVYAIAAKFLLRGDVLSQEIGMLSEGQKALLSFARFVLQKPNLLILDEPTNHVNFRHLPVIAKALDVYDGAMIMVSHDAEFVKQIKFDDELDLGRLRDRE</sequence>
<dbReference type="Gene3D" id="3.40.50.300">
    <property type="entry name" value="P-loop containing nucleotide triphosphate hydrolases"/>
    <property type="match status" value="2"/>
</dbReference>
<dbReference type="PANTHER" id="PTHR19211">
    <property type="entry name" value="ATP-BINDING TRANSPORT PROTEIN-RELATED"/>
    <property type="match status" value="1"/>
</dbReference>
<dbReference type="InterPro" id="IPR003593">
    <property type="entry name" value="AAA+_ATPase"/>
</dbReference>
<evidence type="ECO:0000256" key="3">
    <source>
        <dbReference type="ARBA" id="ARBA00022840"/>
    </source>
</evidence>
<dbReference type="Pfam" id="PF00005">
    <property type="entry name" value="ABC_tran"/>
    <property type="match status" value="2"/>
</dbReference>
<evidence type="ECO:0000256" key="1">
    <source>
        <dbReference type="ARBA" id="ARBA00022737"/>
    </source>
</evidence>
<keyword evidence="1" id="KW-0677">Repeat</keyword>
<keyword evidence="3" id="KW-0067">ATP-binding</keyword>
<evidence type="ECO:0000256" key="2">
    <source>
        <dbReference type="ARBA" id="ARBA00022741"/>
    </source>
</evidence>
<dbReference type="EMBL" id="PFWT01000009">
    <property type="protein sequence ID" value="PJA46452.1"/>
    <property type="molecule type" value="Genomic_DNA"/>
</dbReference>
<protein>
    <recommendedName>
        <fullName evidence="5">ABC transporter domain-containing protein</fullName>
    </recommendedName>
</protein>
<dbReference type="InterPro" id="IPR027417">
    <property type="entry name" value="P-loop_NTPase"/>
</dbReference>
<evidence type="ECO:0000259" key="5">
    <source>
        <dbReference type="PROSITE" id="PS50893"/>
    </source>
</evidence>
<comment type="caution">
    <text evidence="6">The sequence shown here is derived from an EMBL/GenBank/DDBJ whole genome shotgun (WGS) entry which is preliminary data.</text>
</comment>
<dbReference type="InterPro" id="IPR003439">
    <property type="entry name" value="ABC_transporter-like_ATP-bd"/>
</dbReference>
<accession>A0A2M7XF18</accession>
<proteinExistence type="predicted"/>
<keyword evidence="4" id="KW-0175">Coiled coil</keyword>
<dbReference type="SMART" id="SM00382">
    <property type="entry name" value="AAA"/>
    <property type="match status" value="2"/>
</dbReference>
<evidence type="ECO:0000313" key="6">
    <source>
        <dbReference type="EMBL" id="PJA46452.1"/>
    </source>
</evidence>
<evidence type="ECO:0000256" key="4">
    <source>
        <dbReference type="SAM" id="Coils"/>
    </source>
</evidence>
<dbReference type="PROSITE" id="PS50893">
    <property type="entry name" value="ABC_TRANSPORTER_2"/>
    <property type="match status" value="1"/>
</dbReference>
<evidence type="ECO:0000313" key="7">
    <source>
        <dbReference type="Proteomes" id="UP000231263"/>
    </source>
</evidence>
<dbReference type="AlphaFoldDB" id="A0A2M7XF18"/>
<keyword evidence="2" id="KW-0547">Nucleotide-binding</keyword>
<name>A0A2M7XF18_9BACT</name>
<dbReference type="PANTHER" id="PTHR19211:SF14">
    <property type="entry name" value="ATP-BINDING CASSETTE SUB-FAMILY F MEMBER 1"/>
    <property type="match status" value="1"/>
</dbReference>
<feature type="domain" description="ABC transporter" evidence="5">
    <location>
        <begin position="9"/>
        <end position="225"/>
    </location>
</feature>
<reference evidence="7" key="1">
    <citation type="submission" date="2017-09" db="EMBL/GenBank/DDBJ databases">
        <title>Depth-based differentiation of microbial function through sediment-hosted aquifers and enrichment of novel symbionts in the deep terrestrial subsurface.</title>
        <authorList>
            <person name="Probst A.J."/>
            <person name="Ladd B."/>
            <person name="Jarett J.K."/>
            <person name="Geller-Mcgrath D.E."/>
            <person name="Sieber C.M.K."/>
            <person name="Emerson J.B."/>
            <person name="Anantharaman K."/>
            <person name="Thomas B.C."/>
            <person name="Malmstrom R."/>
            <person name="Stieglmeier M."/>
            <person name="Klingl A."/>
            <person name="Woyke T."/>
            <person name="Ryan C.M."/>
            <person name="Banfield J.F."/>
        </authorList>
    </citation>
    <scope>NUCLEOTIDE SEQUENCE [LARGE SCALE GENOMIC DNA]</scope>
</reference>